<keyword evidence="15" id="KW-1185">Reference proteome</keyword>
<dbReference type="InterPro" id="IPR011527">
    <property type="entry name" value="ABC1_TM_dom"/>
</dbReference>
<dbReference type="Gene3D" id="3.90.70.10">
    <property type="entry name" value="Cysteine proteinases"/>
    <property type="match status" value="1"/>
</dbReference>
<dbReference type="GO" id="GO:0005524">
    <property type="term" value="F:ATP binding"/>
    <property type="evidence" value="ECO:0007669"/>
    <property type="project" value="UniProtKB-KW"/>
</dbReference>
<reference evidence="14 15" key="1">
    <citation type="submission" date="2019-08" db="EMBL/GenBank/DDBJ databases">
        <authorList>
            <person name="Seo M.-J."/>
        </authorList>
    </citation>
    <scope>NUCLEOTIDE SEQUENCE [LARGE SCALE GENOMIC DNA]</scope>
    <source>
        <strain evidence="14 15">KIGAM108</strain>
    </source>
</reference>
<feature type="domain" description="Peptidase C39" evidence="13">
    <location>
        <begin position="9"/>
        <end position="129"/>
    </location>
</feature>
<keyword evidence="3" id="KW-1003">Cell membrane</keyword>
<keyword evidence="4 10" id="KW-0812">Transmembrane</keyword>
<dbReference type="InterPro" id="IPR017871">
    <property type="entry name" value="ABC_transporter-like_CS"/>
</dbReference>
<dbReference type="PANTHER" id="PTHR43394:SF1">
    <property type="entry name" value="ATP-BINDING CASSETTE SUB-FAMILY B MEMBER 10, MITOCHONDRIAL"/>
    <property type="match status" value="1"/>
</dbReference>
<evidence type="ECO:0000256" key="2">
    <source>
        <dbReference type="ARBA" id="ARBA00022448"/>
    </source>
</evidence>
<feature type="domain" description="ABC transporter" evidence="11">
    <location>
        <begin position="489"/>
        <end position="725"/>
    </location>
</feature>
<keyword evidence="7" id="KW-0067">ATP-binding</keyword>
<dbReference type="CDD" id="cd02418">
    <property type="entry name" value="Peptidase_C39B"/>
    <property type="match status" value="1"/>
</dbReference>
<dbReference type="FunFam" id="3.40.50.300:FF:000299">
    <property type="entry name" value="ABC transporter ATP-binding protein/permease"/>
    <property type="match status" value="1"/>
</dbReference>
<dbReference type="CDD" id="cd18571">
    <property type="entry name" value="ABC_6TM_peptidase_like"/>
    <property type="match status" value="1"/>
</dbReference>
<dbReference type="PROSITE" id="PS00211">
    <property type="entry name" value="ABC_TRANSPORTER_1"/>
    <property type="match status" value="1"/>
</dbReference>
<keyword evidence="2" id="KW-0813">Transport</keyword>
<dbReference type="GO" id="GO:0008233">
    <property type="term" value="F:peptidase activity"/>
    <property type="evidence" value="ECO:0007669"/>
    <property type="project" value="InterPro"/>
</dbReference>
<feature type="transmembrane region" description="Helical" evidence="10">
    <location>
        <begin position="233"/>
        <end position="252"/>
    </location>
</feature>
<dbReference type="PROSITE" id="PS50929">
    <property type="entry name" value="ABC_TM1F"/>
    <property type="match status" value="1"/>
</dbReference>
<dbReference type="Proteomes" id="UP000322791">
    <property type="component" value="Unassembled WGS sequence"/>
</dbReference>
<evidence type="ECO:0000259" key="12">
    <source>
        <dbReference type="PROSITE" id="PS50929"/>
    </source>
</evidence>
<evidence type="ECO:0000256" key="1">
    <source>
        <dbReference type="ARBA" id="ARBA00004651"/>
    </source>
</evidence>
<dbReference type="SMART" id="SM00382">
    <property type="entry name" value="AAA"/>
    <property type="match status" value="1"/>
</dbReference>
<dbReference type="GO" id="GO:0016887">
    <property type="term" value="F:ATP hydrolysis activity"/>
    <property type="evidence" value="ECO:0007669"/>
    <property type="project" value="InterPro"/>
</dbReference>
<feature type="transmembrane region" description="Helical" evidence="10">
    <location>
        <begin position="206"/>
        <end position="227"/>
    </location>
</feature>
<dbReference type="GO" id="GO:0006508">
    <property type="term" value="P:proteolysis"/>
    <property type="evidence" value="ECO:0007669"/>
    <property type="project" value="InterPro"/>
</dbReference>
<evidence type="ECO:0000256" key="5">
    <source>
        <dbReference type="ARBA" id="ARBA00022741"/>
    </source>
</evidence>
<dbReference type="GO" id="GO:0005886">
    <property type="term" value="C:plasma membrane"/>
    <property type="evidence" value="ECO:0007669"/>
    <property type="project" value="UniProtKB-SubCell"/>
</dbReference>
<evidence type="ECO:0000256" key="4">
    <source>
        <dbReference type="ARBA" id="ARBA00022692"/>
    </source>
</evidence>
<dbReference type="InterPro" id="IPR003593">
    <property type="entry name" value="AAA+_ATPase"/>
</dbReference>
<evidence type="ECO:0000313" key="15">
    <source>
        <dbReference type="Proteomes" id="UP000322791"/>
    </source>
</evidence>
<proteinExistence type="predicted"/>
<dbReference type="SUPFAM" id="SSF90123">
    <property type="entry name" value="ABC transporter transmembrane region"/>
    <property type="match status" value="1"/>
</dbReference>
<dbReference type="Pfam" id="PF00005">
    <property type="entry name" value="ABC_tran"/>
    <property type="match status" value="1"/>
</dbReference>
<evidence type="ECO:0000256" key="6">
    <source>
        <dbReference type="ARBA" id="ARBA00022801"/>
    </source>
</evidence>
<dbReference type="PROSITE" id="PS50990">
    <property type="entry name" value="PEPTIDASE_C39"/>
    <property type="match status" value="1"/>
</dbReference>
<dbReference type="InterPro" id="IPR003439">
    <property type="entry name" value="ABC_transporter-like_ATP-bd"/>
</dbReference>
<dbReference type="PANTHER" id="PTHR43394">
    <property type="entry name" value="ATP-DEPENDENT PERMEASE MDL1, MITOCHONDRIAL"/>
    <property type="match status" value="1"/>
</dbReference>
<dbReference type="Gene3D" id="1.20.1560.10">
    <property type="entry name" value="ABC transporter type 1, transmembrane domain"/>
    <property type="match status" value="1"/>
</dbReference>
<dbReference type="InterPro" id="IPR039421">
    <property type="entry name" value="Type_1_exporter"/>
</dbReference>
<evidence type="ECO:0000313" key="14">
    <source>
        <dbReference type="EMBL" id="TYZ12650.1"/>
    </source>
</evidence>
<comment type="subcellular location">
    <subcellularLocation>
        <location evidence="1">Cell membrane</location>
        <topology evidence="1">Multi-pass membrane protein</topology>
    </subcellularLocation>
</comment>
<dbReference type="SUPFAM" id="SSF52540">
    <property type="entry name" value="P-loop containing nucleoside triphosphate hydrolases"/>
    <property type="match status" value="1"/>
</dbReference>
<organism evidence="14 15">
    <name type="scientific">Hymenobacter lutimineralis</name>
    <dbReference type="NCBI Taxonomy" id="2606448"/>
    <lineage>
        <taxon>Bacteria</taxon>
        <taxon>Pseudomonadati</taxon>
        <taxon>Bacteroidota</taxon>
        <taxon>Cytophagia</taxon>
        <taxon>Cytophagales</taxon>
        <taxon>Hymenobacteraceae</taxon>
        <taxon>Hymenobacter</taxon>
    </lineage>
</organism>
<dbReference type="RefSeq" id="WP_149069888.1">
    <property type="nucleotide sequence ID" value="NZ_VTHL01000003.1"/>
</dbReference>
<evidence type="ECO:0000256" key="7">
    <source>
        <dbReference type="ARBA" id="ARBA00022840"/>
    </source>
</evidence>
<evidence type="ECO:0000256" key="10">
    <source>
        <dbReference type="SAM" id="Phobius"/>
    </source>
</evidence>
<gene>
    <name evidence="14" type="ORF">FY528_04975</name>
</gene>
<protein>
    <submittedName>
        <fullName evidence="14">Peptidase domain-containing ABC transporter</fullName>
    </submittedName>
</protein>
<accession>A0A5D6VBE1</accession>
<dbReference type="Pfam" id="PF03412">
    <property type="entry name" value="Peptidase_C39"/>
    <property type="match status" value="1"/>
</dbReference>
<dbReference type="PROSITE" id="PS50893">
    <property type="entry name" value="ABC_TRANSPORTER_2"/>
    <property type="match status" value="1"/>
</dbReference>
<feature type="transmembrane region" description="Helical" evidence="10">
    <location>
        <begin position="283"/>
        <end position="306"/>
    </location>
</feature>
<keyword evidence="5" id="KW-0547">Nucleotide-binding</keyword>
<evidence type="ECO:0000259" key="13">
    <source>
        <dbReference type="PROSITE" id="PS50990"/>
    </source>
</evidence>
<feature type="domain" description="ABC transmembrane type-1" evidence="12">
    <location>
        <begin position="174"/>
        <end position="455"/>
    </location>
</feature>
<evidence type="ECO:0000256" key="8">
    <source>
        <dbReference type="ARBA" id="ARBA00022989"/>
    </source>
</evidence>
<feature type="transmembrane region" description="Helical" evidence="10">
    <location>
        <begin position="312"/>
        <end position="331"/>
    </location>
</feature>
<sequence>MRRFPLYKQLDLMDCGPTCLRMIAKYYGRSLSMAALRNTSGISREGVSLLGISQAAEKVGFHTLGAKLSFEQLATEVPLPLIAHWQQEHFIIVYKVKRNKVYVADPVGALFTYSADEFCAKWGTPTQNQGVTGIALLLEPTPSFYEDKDDSEAPTQYGFGNLFVHLAPYRRLIIQLTIGLLAGSLIQLMLPFLTQSIVDVGINTQNLRFVYLILSAQIALFIGRTTIEFIRSWILLHISIRLNISILTDFFIKLMRLPMSFFDVKLFGDIMQRINDQRRIESFLTSSSLDILFSLFNLLTFGLVLLYFNTKIFLVFFLSSTLYSIWVLLFLNRRRKLDFKRFEVQSKEQSAIVELVNGMQEIKLANAELSKRWRWESIRMRLFKLNTKALVLNQYQQTGAHFINEGKNIIITFLAAQAVINGDITLGAMLSVQYIIGQLNSPIEQLITFFHSFQEAKISLERLSEIHEMEDEQSIAREGLLVVPKHEDLSIRNMSFRYETAGSRFVLDGITLHIPKGKTCAIVGSSGSGKSTLLKLLLKFYAPSEGEIRLGQSNLADVDHHYWRSKCGVVSQEGFIFSDTIANNIAVGAETLDIQRLVHAVQVANIREFIEGLPLGYATKIGAEGNGISQGQKQRILIARAVYKDPEYLFFDEATNALDANNEIVIINNLAEFFRGRTVVVVAHRLSTVRNADQIIVLEQGRVVEQGSHNELVTREGKYFELIRNQLELGA</sequence>
<comment type="caution">
    <text evidence="14">The sequence shown here is derived from an EMBL/GenBank/DDBJ whole genome shotgun (WGS) entry which is preliminary data.</text>
</comment>
<name>A0A5D6VBE1_9BACT</name>
<dbReference type="Pfam" id="PF00664">
    <property type="entry name" value="ABC_membrane"/>
    <property type="match status" value="1"/>
</dbReference>
<evidence type="ECO:0000259" key="11">
    <source>
        <dbReference type="PROSITE" id="PS50893"/>
    </source>
</evidence>
<dbReference type="GO" id="GO:0015421">
    <property type="term" value="F:ABC-type oligopeptide transporter activity"/>
    <property type="evidence" value="ECO:0007669"/>
    <property type="project" value="TreeGrafter"/>
</dbReference>
<dbReference type="Gene3D" id="3.40.50.300">
    <property type="entry name" value="P-loop containing nucleotide triphosphate hydrolases"/>
    <property type="match status" value="1"/>
</dbReference>
<keyword evidence="8 10" id="KW-1133">Transmembrane helix</keyword>
<evidence type="ECO:0000256" key="3">
    <source>
        <dbReference type="ARBA" id="ARBA00022475"/>
    </source>
</evidence>
<dbReference type="EMBL" id="VTHL01000003">
    <property type="protein sequence ID" value="TYZ12650.1"/>
    <property type="molecule type" value="Genomic_DNA"/>
</dbReference>
<feature type="transmembrane region" description="Helical" evidence="10">
    <location>
        <begin position="172"/>
        <end position="194"/>
    </location>
</feature>
<dbReference type="InterPro" id="IPR036640">
    <property type="entry name" value="ABC1_TM_sf"/>
</dbReference>
<dbReference type="InterPro" id="IPR005074">
    <property type="entry name" value="Peptidase_C39"/>
</dbReference>
<keyword evidence="6" id="KW-0378">Hydrolase</keyword>
<dbReference type="AlphaFoldDB" id="A0A5D6VBE1"/>
<keyword evidence="9 10" id="KW-0472">Membrane</keyword>
<evidence type="ECO:0000256" key="9">
    <source>
        <dbReference type="ARBA" id="ARBA00023136"/>
    </source>
</evidence>
<dbReference type="InterPro" id="IPR027417">
    <property type="entry name" value="P-loop_NTPase"/>
</dbReference>